<organism evidence="2 3">
    <name type="scientific">Candidatus Pristimantibacillus lignocellulolyticus</name>
    <dbReference type="NCBI Taxonomy" id="2994561"/>
    <lineage>
        <taxon>Bacteria</taxon>
        <taxon>Bacillati</taxon>
        <taxon>Bacillota</taxon>
        <taxon>Bacilli</taxon>
        <taxon>Bacillales</taxon>
        <taxon>Paenibacillaceae</taxon>
        <taxon>Candidatus Pristimantibacillus</taxon>
    </lineage>
</organism>
<feature type="region of interest" description="Disordered" evidence="1">
    <location>
        <begin position="1"/>
        <end position="53"/>
    </location>
</feature>
<feature type="compositionally biased region" description="Polar residues" evidence="1">
    <location>
        <begin position="1"/>
        <end position="46"/>
    </location>
</feature>
<accession>A0A9J6ZF14</accession>
<proteinExistence type="predicted"/>
<dbReference type="AlphaFoldDB" id="A0A9J6ZF14"/>
<evidence type="ECO:0000313" key="2">
    <source>
        <dbReference type="EMBL" id="URN94742.1"/>
    </source>
</evidence>
<protein>
    <recommendedName>
        <fullName evidence="4">Small, acid-soluble spore protein L</fullName>
    </recommendedName>
</protein>
<sequence length="53" mass="6005">MAKNNNKQFAKSNIPQGNPQSMTPDTEFSQELNVNSNNEKQSLSKQSNKKHKN</sequence>
<dbReference type="Proteomes" id="UP001056756">
    <property type="component" value="Chromosome"/>
</dbReference>
<evidence type="ECO:0000313" key="3">
    <source>
        <dbReference type="Proteomes" id="UP001056756"/>
    </source>
</evidence>
<name>A0A9J6ZF14_9BACL</name>
<evidence type="ECO:0000256" key="1">
    <source>
        <dbReference type="SAM" id="MobiDB-lite"/>
    </source>
</evidence>
<dbReference type="EMBL" id="CP097899">
    <property type="protein sequence ID" value="URN94742.1"/>
    <property type="molecule type" value="Genomic_DNA"/>
</dbReference>
<reference evidence="2" key="1">
    <citation type="submission" date="2022-05" db="EMBL/GenBank/DDBJ databases">
        <title>Novel bacterial taxa in a minimal lignocellulolytic consortium and its capacity to transform plastics disclosed by genome-resolved metagenomics.</title>
        <authorList>
            <person name="Rodriguez C.A.D."/>
            <person name="Diaz-Garcia L."/>
            <person name="Herrera K."/>
            <person name="Tarazona N.A."/>
            <person name="Sproer C."/>
            <person name="Overmann J."/>
            <person name="Jimenez D.J."/>
        </authorList>
    </citation>
    <scope>NUCLEOTIDE SEQUENCE</scope>
    <source>
        <strain evidence="2">MAG5</strain>
    </source>
</reference>
<evidence type="ECO:0008006" key="4">
    <source>
        <dbReference type="Google" id="ProtNLM"/>
    </source>
</evidence>
<gene>
    <name evidence="2" type="ORF">NAG76_00325</name>
</gene>
<dbReference type="KEGG" id="plig:NAG76_00325"/>